<feature type="region of interest" description="Disordered" evidence="1">
    <location>
        <begin position="1"/>
        <end position="24"/>
    </location>
</feature>
<reference evidence="2 3" key="1">
    <citation type="submission" date="2018-11" db="EMBL/GenBank/DDBJ databases">
        <title>Genome sequence and assembly of Colletotrichum sidae.</title>
        <authorList>
            <person name="Gan P."/>
            <person name="Shirasu K."/>
        </authorList>
    </citation>
    <scope>NUCLEOTIDE SEQUENCE [LARGE SCALE GENOMIC DNA]</scope>
    <source>
        <strain evidence="2 3">CBS 518.97</strain>
    </source>
</reference>
<evidence type="ECO:0000256" key="1">
    <source>
        <dbReference type="SAM" id="MobiDB-lite"/>
    </source>
</evidence>
<keyword evidence="3" id="KW-1185">Reference proteome</keyword>
<name>A0A4R8T364_9PEZI</name>
<organism evidence="2 3">
    <name type="scientific">Colletotrichum sidae</name>
    <dbReference type="NCBI Taxonomy" id="1347389"/>
    <lineage>
        <taxon>Eukaryota</taxon>
        <taxon>Fungi</taxon>
        <taxon>Dikarya</taxon>
        <taxon>Ascomycota</taxon>
        <taxon>Pezizomycotina</taxon>
        <taxon>Sordariomycetes</taxon>
        <taxon>Hypocreomycetidae</taxon>
        <taxon>Glomerellales</taxon>
        <taxon>Glomerellaceae</taxon>
        <taxon>Colletotrichum</taxon>
        <taxon>Colletotrichum orbiculare species complex</taxon>
    </lineage>
</organism>
<sequence>MMPLSVKLPRTPDDNSREGRDVARQNQWRKCPGWQALTWHNLSEPPEPYRPWIVTEGPRARHCMHWLSFPIGEPMFGDVEAGPYAWIAETADAVIRNISDEAVFWTGRRVIVQYPSAKGRQRLVERVCMLREAITEYDPE</sequence>
<gene>
    <name evidence="2" type="ORF">C8034_v006417</name>
</gene>
<feature type="compositionally biased region" description="Basic and acidic residues" evidence="1">
    <location>
        <begin position="10"/>
        <end position="23"/>
    </location>
</feature>
<evidence type="ECO:0000313" key="3">
    <source>
        <dbReference type="Proteomes" id="UP000295604"/>
    </source>
</evidence>
<dbReference type="AlphaFoldDB" id="A0A4R8T364"/>
<dbReference type="EMBL" id="QAPF01000355">
    <property type="protein sequence ID" value="TEA11290.1"/>
    <property type="molecule type" value="Genomic_DNA"/>
</dbReference>
<accession>A0A4R8T364</accession>
<comment type="caution">
    <text evidence="2">The sequence shown here is derived from an EMBL/GenBank/DDBJ whole genome shotgun (WGS) entry which is preliminary data.</text>
</comment>
<protein>
    <submittedName>
        <fullName evidence="2">Uncharacterized protein</fullName>
    </submittedName>
</protein>
<proteinExistence type="predicted"/>
<evidence type="ECO:0000313" key="2">
    <source>
        <dbReference type="EMBL" id="TEA11290.1"/>
    </source>
</evidence>
<dbReference type="Proteomes" id="UP000295604">
    <property type="component" value="Unassembled WGS sequence"/>
</dbReference>